<dbReference type="EMBL" id="CP144107">
    <property type="protein sequence ID" value="WWC92370.1"/>
    <property type="molecule type" value="Genomic_DNA"/>
</dbReference>
<evidence type="ECO:0000313" key="3">
    <source>
        <dbReference type="Proteomes" id="UP001355207"/>
    </source>
</evidence>
<dbReference type="CDD" id="cd18186">
    <property type="entry name" value="BTB_POZ_ZBTB_KLHL-like"/>
    <property type="match status" value="1"/>
</dbReference>
<dbReference type="InterPro" id="IPR011333">
    <property type="entry name" value="SKP1/BTB/POZ_sf"/>
</dbReference>
<sequence length="259" mass="29200">MAPNKEETKVAISAEEGIINEWNKKYQSEEADMTIKSSDNLIFRVHSYRMMAASKVFRDMIQIGSKTDQAQEIPLTDQDIETSTVVSLFLDITYAFDMPEPKDCNDFDKDSNLVTFSIKYEAQPAIQYLGKLFYSWVSSGKFRSDLVLVEACRLDDPSLGGAAIAAVGHYPHMTQDSANSGGMLQLQKKADEADPLAKDGYNCDVMDPLGMSLSRFQSLSDRYKLALLRGCQSYVYTRKPQPDWKSASQSFEKYVRKVK</sequence>
<evidence type="ECO:0000313" key="2">
    <source>
        <dbReference type="EMBL" id="WWC92370.1"/>
    </source>
</evidence>
<accession>A0AAX4K6C2</accession>
<dbReference type="Pfam" id="PF00651">
    <property type="entry name" value="BTB"/>
    <property type="match status" value="1"/>
</dbReference>
<dbReference type="InterPro" id="IPR000210">
    <property type="entry name" value="BTB/POZ_dom"/>
</dbReference>
<dbReference type="PROSITE" id="PS50097">
    <property type="entry name" value="BTB"/>
    <property type="match status" value="1"/>
</dbReference>
<dbReference type="Gene3D" id="3.30.710.10">
    <property type="entry name" value="Potassium Channel Kv1.1, Chain A"/>
    <property type="match status" value="1"/>
</dbReference>
<dbReference type="RefSeq" id="XP_066079132.1">
    <property type="nucleotide sequence ID" value="XM_066223035.1"/>
</dbReference>
<dbReference type="Proteomes" id="UP001355207">
    <property type="component" value="Chromosome 10"/>
</dbReference>
<evidence type="ECO:0000259" key="1">
    <source>
        <dbReference type="PROSITE" id="PS50097"/>
    </source>
</evidence>
<organism evidence="2 3">
    <name type="scientific">Kwoniella dendrophila CBS 6074</name>
    <dbReference type="NCBI Taxonomy" id="1295534"/>
    <lineage>
        <taxon>Eukaryota</taxon>
        <taxon>Fungi</taxon>
        <taxon>Dikarya</taxon>
        <taxon>Basidiomycota</taxon>
        <taxon>Agaricomycotina</taxon>
        <taxon>Tremellomycetes</taxon>
        <taxon>Tremellales</taxon>
        <taxon>Cryptococcaceae</taxon>
        <taxon>Kwoniella</taxon>
    </lineage>
</organism>
<reference evidence="2 3" key="1">
    <citation type="submission" date="2024-01" db="EMBL/GenBank/DDBJ databases">
        <title>Comparative genomics of Cryptococcus and Kwoniella reveals pathogenesis evolution and contrasting modes of karyotype evolution via chromosome fusion or intercentromeric recombination.</title>
        <authorList>
            <person name="Coelho M.A."/>
            <person name="David-Palma M."/>
            <person name="Shea T."/>
            <person name="Bowers K."/>
            <person name="McGinley-Smith S."/>
            <person name="Mohammad A.W."/>
            <person name="Gnirke A."/>
            <person name="Yurkov A.M."/>
            <person name="Nowrousian M."/>
            <person name="Sun S."/>
            <person name="Cuomo C.A."/>
            <person name="Heitman J."/>
        </authorList>
    </citation>
    <scope>NUCLEOTIDE SEQUENCE [LARGE SCALE GENOMIC DNA]</scope>
    <source>
        <strain evidence="2 3">CBS 6074</strain>
    </source>
</reference>
<gene>
    <name evidence="2" type="ORF">L201_007327</name>
</gene>
<dbReference type="AlphaFoldDB" id="A0AAX4K6C2"/>
<feature type="domain" description="BTB" evidence="1">
    <location>
        <begin position="31"/>
        <end position="102"/>
    </location>
</feature>
<keyword evidence="3" id="KW-1185">Reference proteome</keyword>
<dbReference type="SUPFAM" id="SSF54695">
    <property type="entry name" value="POZ domain"/>
    <property type="match status" value="1"/>
</dbReference>
<name>A0AAX4K6C2_9TREE</name>
<protein>
    <recommendedName>
        <fullName evidence="1">BTB domain-containing protein</fullName>
    </recommendedName>
</protein>
<dbReference type="GeneID" id="91097996"/>
<proteinExistence type="predicted"/>